<dbReference type="AlphaFoldDB" id="A0A6C0HJ26"/>
<keyword evidence="1" id="KW-1133">Transmembrane helix</keyword>
<sequence length="301" mass="34445">MAEAYLDTLCSTLKSENETNPDPESKRARQTALWFIESSAKVLHQYPNVPIKRRMIPPIETLFRMRRLVSSILFYFRPRILFHLFILLYFGLLPHGAFYACKSLIKENYARFDFISTPALLKGATCIGLSYITIQRNQGILETVEGIQNGTLSRQNVSQHIYQGTIGTVYDMYRGKNLSNTLVYQDTAFVSGYVEWAVGSIWYATTHRASDSTRVFVKWLNRKTKVIVAIRDAFMELPVIKQVRAAVKAIEDTVEHHVVRPIRETVRHGVQCLIDGFSYFGKRLIQWGKTGVLKEEQGAIA</sequence>
<dbReference type="EMBL" id="MN739974">
    <property type="protein sequence ID" value="QHT80651.1"/>
    <property type="molecule type" value="Genomic_DNA"/>
</dbReference>
<keyword evidence="1" id="KW-0472">Membrane</keyword>
<evidence type="ECO:0000313" key="2">
    <source>
        <dbReference type="EMBL" id="QHT80651.1"/>
    </source>
</evidence>
<keyword evidence="1" id="KW-0812">Transmembrane</keyword>
<protein>
    <submittedName>
        <fullName evidence="2">Uncharacterized protein</fullName>
    </submittedName>
</protein>
<organism evidence="2">
    <name type="scientific">viral metagenome</name>
    <dbReference type="NCBI Taxonomy" id="1070528"/>
    <lineage>
        <taxon>unclassified sequences</taxon>
        <taxon>metagenomes</taxon>
        <taxon>organismal metagenomes</taxon>
    </lineage>
</organism>
<feature type="transmembrane region" description="Helical" evidence="1">
    <location>
        <begin position="80"/>
        <end position="101"/>
    </location>
</feature>
<name>A0A6C0HJ26_9ZZZZ</name>
<proteinExistence type="predicted"/>
<evidence type="ECO:0000256" key="1">
    <source>
        <dbReference type="SAM" id="Phobius"/>
    </source>
</evidence>
<accession>A0A6C0HJ26</accession>
<reference evidence="2" key="1">
    <citation type="journal article" date="2020" name="Nature">
        <title>Giant virus diversity and host interactions through global metagenomics.</title>
        <authorList>
            <person name="Schulz F."/>
            <person name="Roux S."/>
            <person name="Paez-Espino D."/>
            <person name="Jungbluth S."/>
            <person name="Walsh D.A."/>
            <person name="Denef V.J."/>
            <person name="McMahon K.D."/>
            <person name="Konstantinidis K.T."/>
            <person name="Eloe-Fadrosh E.A."/>
            <person name="Kyrpides N.C."/>
            <person name="Woyke T."/>
        </authorList>
    </citation>
    <scope>NUCLEOTIDE SEQUENCE</scope>
    <source>
        <strain evidence="2">GVMAG-M-3300023184-121</strain>
    </source>
</reference>